<feature type="chain" id="PRO_5047178489" evidence="3">
    <location>
        <begin position="28"/>
        <end position="258"/>
    </location>
</feature>
<evidence type="ECO:0000256" key="2">
    <source>
        <dbReference type="SAM" id="Phobius"/>
    </source>
</evidence>
<dbReference type="Gene3D" id="2.60.40.2230">
    <property type="entry name" value="Uncharacterised protein YcnI-like PF07987, DUF1775"/>
    <property type="match status" value="1"/>
</dbReference>
<feature type="compositionally biased region" description="Low complexity" evidence="1">
    <location>
        <begin position="182"/>
        <end position="207"/>
    </location>
</feature>
<sequence>MSQSRTPLALRAGAALLAAATLTVAGAAAAQAHVRVTPDNTAEGGYSRLTFRVPNESDTAGTTEIEVSLPTDTPFSSVMTKPVNGWTAEVTESDLPEPVDLDGTTVTKAATKVTWTADKGTQINPGEYQEFSISVGPLPKSGTTIELPTKQTYSDGEISDWNEPTVEGADEPENPAPTFEVTAADATGGHGTMAAGDTTAATTDSAADSSTDSAARWLGAGGLVVGVIGVLLAAVAWRRVAALPKAATTSATKTGSSV</sequence>
<gene>
    <name evidence="5" type="ORF">J2S57_000586</name>
</gene>
<feature type="transmembrane region" description="Helical" evidence="2">
    <location>
        <begin position="217"/>
        <end position="237"/>
    </location>
</feature>
<dbReference type="RefSeq" id="WP_307237996.1">
    <property type="nucleotide sequence ID" value="NZ_JAUSQZ010000001.1"/>
</dbReference>
<feature type="signal peptide" evidence="3">
    <location>
        <begin position="1"/>
        <end position="27"/>
    </location>
</feature>
<evidence type="ECO:0000313" key="5">
    <source>
        <dbReference type="EMBL" id="MDP9824837.1"/>
    </source>
</evidence>
<dbReference type="InterPro" id="IPR012533">
    <property type="entry name" value="YcnI-copper_dom"/>
</dbReference>
<feature type="domain" description="YncI copper-binding" evidence="4">
    <location>
        <begin position="33"/>
        <end position="181"/>
    </location>
</feature>
<protein>
    <submittedName>
        <fullName evidence="5">Uncharacterized protein YcnI</fullName>
    </submittedName>
</protein>
<keyword evidence="3" id="KW-0732">Signal</keyword>
<reference evidence="5 6" key="1">
    <citation type="submission" date="2023-07" db="EMBL/GenBank/DDBJ databases">
        <title>Sequencing the genomes of 1000 actinobacteria strains.</title>
        <authorList>
            <person name="Klenk H.-P."/>
        </authorList>
    </citation>
    <scope>NUCLEOTIDE SEQUENCE [LARGE SCALE GENOMIC DNA]</scope>
    <source>
        <strain evidence="5 6">DSM 44388</strain>
    </source>
</reference>
<dbReference type="Pfam" id="PF07987">
    <property type="entry name" value="DUF1775"/>
    <property type="match status" value="1"/>
</dbReference>
<accession>A0ABT9NX47</accession>
<evidence type="ECO:0000259" key="4">
    <source>
        <dbReference type="Pfam" id="PF07987"/>
    </source>
</evidence>
<dbReference type="Proteomes" id="UP001235712">
    <property type="component" value="Unassembled WGS sequence"/>
</dbReference>
<keyword evidence="2" id="KW-0812">Transmembrane</keyword>
<name>A0ABT9NX47_9ACTN</name>
<dbReference type="EMBL" id="JAUSQZ010000001">
    <property type="protein sequence ID" value="MDP9824837.1"/>
    <property type="molecule type" value="Genomic_DNA"/>
</dbReference>
<evidence type="ECO:0000256" key="3">
    <source>
        <dbReference type="SAM" id="SignalP"/>
    </source>
</evidence>
<keyword evidence="2" id="KW-0472">Membrane</keyword>
<evidence type="ECO:0000256" key="1">
    <source>
        <dbReference type="SAM" id="MobiDB-lite"/>
    </source>
</evidence>
<keyword evidence="2" id="KW-1133">Transmembrane helix</keyword>
<dbReference type="InterPro" id="IPR038507">
    <property type="entry name" value="YcnI-like_sf"/>
</dbReference>
<dbReference type="CDD" id="cd08545">
    <property type="entry name" value="YcnI_like"/>
    <property type="match status" value="1"/>
</dbReference>
<feature type="region of interest" description="Disordered" evidence="1">
    <location>
        <begin position="149"/>
        <end position="207"/>
    </location>
</feature>
<organism evidence="5 6">
    <name type="scientific">Kineosporia succinea</name>
    <dbReference type="NCBI Taxonomy" id="84632"/>
    <lineage>
        <taxon>Bacteria</taxon>
        <taxon>Bacillati</taxon>
        <taxon>Actinomycetota</taxon>
        <taxon>Actinomycetes</taxon>
        <taxon>Kineosporiales</taxon>
        <taxon>Kineosporiaceae</taxon>
        <taxon>Kineosporia</taxon>
    </lineage>
</organism>
<comment type="caution">
    <text evidence="5">The sequence shown here is derived from an EMBL/GenBank/DDBJ whole genome shotgun (WGS) entry which is preliminary data.</text>
</comment>
<proteinExistence type="predicted"/>
<evidence type="ECO:0000313" key="6">
    <source>
        <dbReference type="Proteomes" id="UP001235712"/>
    </source>
</evidence>
<keyword evidence="6" id="KW-1185">Reference proteome</keyword>